<protein>
    <submittedName>
        <fullName evidence="1">Uncharacterized protein</fullName>
    </submittedName>
</protein>
<organism evidence="1 2">
    <name type="scientific">Nesterenkonia halotolerans</name>
    <dbReference type="NCBI Taxonomy" id="225325"/>
    <lineage>
        <taxon>Bacteria</taxon>
        <taxon>Bacillati</taxon>
        <taxon>Actinomycetota</taxon>
        <taxon>Actinomycetes</taxon>
        <taxon>Micrococcales</taxon>
        <taxon>Micrococcaceae</taxon>
        <taxon>Nesterenkonia</taxon>
    </lineage>
</organism>
<name>A0ABR9J6Y6_9MICC</name>
<reference evidence="1 2" key="1">
    <citation type="submission" date="2020-10" db="EMBL/GenBank/DDBJ databases">
        <title>Sequencing the genomes of 1000 actinobacteria strains.</title>
        <authorList>
            <person name="Klenk H.-P."/>
        </authorList>
    </citation>
    <scope>NUCLEOTIDE SEQUENCE [LARGE SCALE GENOMIC DNA]</scope>
    <source>
        <strain evidence="1 2">DSM 15474</strain>
    </source>
</reference>
<keyword evidence="2" id="KW-1185">Reference proteome</keyword>
<proteinExistence type="predicted"/>
<accession>A0ABR9J6Y6</accession>
<evidence type="ECO:0000313" key="1">
    <source>
        <dbReference type="EMBL" id="MBE1514759.1"/>
    </source>
</evidence>
<gene>
    <name evidence="1" type="ORF">H4W26_001514</name>
</gene>
<comment type="caution">
    <text evidence="1">The sequence shown here is derived from an EMBL/GenBank/DDBJ whole genome shotgun (WGS) entry which is preliminary data.</text>
</comment>
<dbReference type="Proteomes" id="UP000636579">
    <property type="component" value="Unassembled WGS sequence"/>
</dbReference>
<sequence>MINHDQLELQVIMSNAGLPEAGDAVLTFPEEIVADPQKYRAAVALPVGEGEIARAQAARARRDLAIEGYGQLLEGIVEHGRPALERFYTHAVDLVRPLIGDWQHIWEHNVQMEAEQTRAQLDALASGDRRHLSTATVIRGEPRPGPRLWGMCGRLQTWSGEV</sequence>
<evidence type="ECO:0000313" key="2">
    <source>
        <dbReference type="Proteomes" id="UP000636579"/>
    </source>
</evidence>
<dbReference type="EMBL" id="JADBEE010000001">
    <property type="protein sequence ID" value="MBE1514759.1"/>
    <property type="molecule type" value="Genomic_DNA"/>
</dbReference>